<sequence length="79" mass="9219">MSPYRGAPRHRLFAKDRFCILCVELRRVIPETILDELCMGGLEALDRPQRLCLIEVMGKLSDFRGIGRRLRRAWCTKSK</sequence>
<name>A0ABR6NKD0_9SPHN</name>
<dbReference type="RefSeq" id="WP_338056765.1">
    <property type="nucleotide sequence ID" value="NZ_JACHKA010000001.1"/>
</dbReference>
<comment type="caution">
    <text evidence="1">The sequence shown here is derived from an EMBL/GenBank/DDBJ whole genome shotgun (WGS) entry which is preliminary data.</text>
</comment>
<gene>
    <name evidence="1" type="ORF">HNP60_003086</name>
</gene>
<keyword evidence="2" id="KW-1185">Reference proteome</keyword>
<evidence type="ECO:0000313" key="2">
    <source>
        <dbReference type="Proteomes" id="UP001138540"/>
    </source>
</evidence>
<dbReference type="EMBL" id="JACHKA010000001">
    <property type="protein sequence ID" value="MBB5987112.1"/>
    <property type="molecule type" value="Genomic_DNA"/>
</dbReference>
<organism evidence="1 2">
    <name type="scientific">Sphingobium lignivorans</name>
    <dbReference type="NCBI Taxonomy" id="2735886"/>
    <lineage>
        <taxon>Bacteria</taxon>
        <taxon>Pseudomonadati</taxon>
        <taxon>Pseudomonadota</taxon>
        <taxon>Alphaproteobacteria</taxon>
        <taxon>Sphingomonadales</taxon>
        <taxon>Sphingomonadaceae</taxon>
        <taxon>Sphingobium</taxon>
    </lineage>
</organism>
<accession>A0ABR6NKD0</accession>
<proteinExistence type="predicted"/>
<reference evidence="1 2" key="1">
    <citation type="submission" date="2020-08" db="EMBL/GenBank/DDBJ databases">
        <title>Exploring microbial biodiversity for novel pathways involved in the catabolism of aromatic compounds derived from lignin.</title>
        <authorList>
            <person name="Elkins J."/>
        </authorList>
    </citation>
    <scope>NUCLEOTIDE SEQUENCE [LARGE SCALE GENOMIC DNA]</scope>
    <source>
        <strain evidence="1 2">B1D3A</strain>
    </source>
</reference>
<evidence type="ECO:0008006" key="3">
    <source>
        <dbReference type="Google" id="ProtNLM"/>
    </source>
</evidence>
<evidence type="ECO:0000313" key="1">
    <source>
        <dbReference type="EMBL" id="MBB5987112.1"/>
    </source>
</evidence>
<protein>
    <recommendedName>
        <fullName evidence="3">Transposase</fullName>
    </recommendedName>
</protein>
<dbReference type="Proteomes" id="UP001138540">
    <property type="component" value="Unassembled WGS sequence"/>
</dbReference>